<dbReference type="InterPro" id="IPR027417">
    <property type="entry name" value="P-loop_NTPase"/>
</dbReference>
<dbReference type="GO" id="GO:0003677">
    <property type="term" value="F:DNA binding"/>
    <property type="evidence" value="ECO:0007669"/>
    <property type="project" value="UniProtKB-KW"/>
</dbReference>
<dbReference type="SMART" id="SM00956">
    <property type="entry name" value="RQC"/>
    <property type="match status" value="1"/>
</dbReference>
<dbReference type="InterPro" id="IPR014001">
    <property type="entry name" value="Helicase_ATP-bd"/>
</dbReference>
<dbReference type="Pfam" id="PF16124">
    <property type="entry name" value="RecQ_Zn_bind"/>
    <property type="match status" value="1"/>
</dbReference>
<dbReference type="FunFam" id="3.40.50.300:FF:000296">
    <property type="entry name" value="ATP-dependent DNA helicase RecQ"/>
    <property type="match status" value="1"/>
</dbReference>
<dbReference type="Proteomes" id="UP000325211">
    <property type="component" value="Chromosome"/>
</dbReference>
<comment type="catalytic activity">
    <reaction evidence="15">
        <text>Couples ATP hydrolysis with the unwinding of duplex DNA by translocating in the 3'-5' direction.</text>
        <dbReference type="EC" id="5.6.2.4"/>
    </reaction>
</comment>
<dbReference type="Gene3D" id="3.40.50.300">
    <property type="entry name" value="P-loop containing nucleotide triphosphate hydrolases"/>
    <property type="match status" value="2"/>
</dbReference>
<evidence type="ECO:0000256" key="9">
    <source>
        <dbReference type="ARBA" id="ARBA00022833"/>
    </source>
</evidence>
<organism evidence="21 22">
    <name type="scientific">Streptomyces venezuelae</name>
    <dbReference type="NCBI Taxonomy" id="54571"/>
    <lineage>
        <taxon>Bacteria</taxon>
        <taxon>Bacillati</taxon>
        <taxon>Actinomycetota</taxon>
        <taxon>Actinomycetes</taxon>
        <taxon>Kitasatosporales</taxon>
        <taxon>Streptomycetaceae</taxon>
        <taxon>Streptomyces</taxon>
    </lineage>
</organism>
<evidence type="ECO:0000256" key="2">
    <source>
        <dbReference type="ARBA" id="ARBA00001947"/>
    </source>
</evidence>
<keyword evidence="4" id="KW-0479">Metal-binding</keyword>
<evidence type="ECO:0000256" key="8">
    <source>
        <dbReference type="ARBA" id="ARBA00022806"/>
    </source>
</evidence>
<sequence>MALSDASPQISDALQVLHRVFGYDSFRGEQQQIIEQVVGGGDALVLMPTGGGKSLCYQIPALVREGTGVVISPLIALMQDQVDALTALGVRAGFLNSTQDPYQRQAVEQAFLADELDLLYLAPERLRTEGTQRLLDRGRVSLFAIDEAHCVAQWGHDFRPDYLALSMLHERWPKVPRIALTATATEATHAEIAARLGLQEARHFVASFDRPNIQYRIAPKNNPLKQLLELIRSEHDGDAGVVYCLSRSSVEKTAAFLVEQGIDAVAYHAGMDARTRAANQARFLREDGVVVVATIAFGMGIDKPDVRFVAHLDLPKSVEGYYQETGRAGRDGEPATAWLAYGLQDVVQQRKLIEGSEGDEAHRRSLAMHLDAMLALCETVDCRRVGLLAYFGQPGEPCGNCDTCLTPAESWDATVAAQKLLSTVWRLARERRQKFGAGQIIDILQGKKTAKVIQFDHDALSVFGVGADLSTAEWRGVVRQLLALRLLAVEGDYGTLVLTDGSGEVLGGRRSVTMRKETAAAGPSRKESGSRRTGKGARVPVDLPAAAVPVFEALRGWRAATAREQGVPAYVVFHDATLREIATRLPATVEELGTIGGVGEAKLAKYAEGVLATLAEPHATVPGPAAAPPSESAPPASAPPASAAPAPAAPYEDEEPPFDPEEIDPPWDDWE</sequence>
<evidence type="ECO:0000259" key="18">
    <source>
        <dbReference type="PROSITE" id="PS50967"/>
    </source>
</evidence>
<dbReference type="CDD" id="cd18794">
    <property type="entry name" value="SF2_C_RecQ"/>
    <property type="match status" value="1"/>
</dbReference>
<keyword evidence="12" id="KW-0233">DNA recombination</keyword>
<dbReference type="SUPFAM" id="SSF52540">
    <property type="entry name" value="P-loop containing nucleoside triphosphate hydrolases"/>
    <property type="match status" value="2"/>
</dbReference>
<feature type="compositionally biased region" description="Low complexity" evidence="17">
    <location>
        <begin position="622"/>
        <end position="650"/>
    </location>
</feature>
<feature type="region of interest" description="Disordered" evidence="17">
    <location>
        <begin position="621"/>
        <end position="671"/>
    </location>
</feature>
<accession>A0A5P2DBA8</accession>
<dbReference type="SUPFAM" id="SSF47819">
    <property type="entry name" value="HRDC-like"/>
    <property type="match status" value="1"/>
</dbReference>
<evidence type="ECO:0000256" key="7">
    <source>
        <dbReference type="ARBA" id="ARBA00022801"/>
    </source>
</evidence>
<dbReference type="PANTHER" id="PTHR13710:SF105">
    <property type="entry name" value="ATP-DEPENDENT DNA HELICASE Q1"/>
    <property type="match status" value="1"/>
</dbReference>
<dbReference type="Pfam" id="PF00570">
    <property type="entry name" value="HRDC"/>
    <property type="match status" value="1"/>
</dbReference>
<evidence type="ECO:0000256" key="1">
    <source>
        <dbReference type="ARBA" id="ARBA00001946"/>
    </source>
</evidence>
<dbReference type="EC" id="5.6.2.4" evidence="16"/>
<dbReference type="RefSeq" id="WP_150211132.1">
    <property type="nucleotide sequence ID" value="NZ_CP029190.1"/>
</dbReference>
<feature type="region of interest" description="Disordered" evidence="17">
    <location>
        <begin position="514"/>
        <end position="537"/>
    </location>
</feature>
<evidence type="ECO:0000256" key="5">
    <source>
        <dbReference type="ARBA" id="ARBA00022741"/>
    </source>
</evidence>
<keyword evidence="13" id="KW-0234">DNA repair</keyword>
<dbReference type="SMART" id="SM00490">
    <property type="entry name" value="HELICc"/>
    <property type="match status" value="1"/>
</dbReference>
<dbReference type="Gene3D" id="1.10.150.80">
    <property type="entry name" value="HRDC domain"/>
    <property type="match status" value="1"/>
</dbReference>
<evidence type="ECO:0000256" key="13">
    <source>
        <dbReference type="ARBA" id="ARBA00023204"/>
    </source>
</evidence>
<dbReference type="NCBIfam" id="TIGR00614">
    <property type="entry name" value="recQ_fam"/>
    <property type="match status" value="1"/>
</dbReference>
<dbReference type="InterPro" id="IPR036388">
    <property type="entry name" value="WH-like_DNA-bd_sf"/>
</dbReference>
<dbReference type="GO" id="GO:0016787">
    <property type="term" value="F:hydrolase activity"/>
    <property type="evidence" value="ECO:0007669"/>
    <property type="project" value="UniProtKB-KW"/>
</dbReference>
<evidence type="ECO:0000313" key="21">
    <source>
        <dbReference type="EMBL" id="QES51388.1"/>
    </source>
</evidence>
<dbReference type="GO" id="GO:0006310">
    <property type="term" value="P:DNA recombination"/>
    <property type="evidence" value="ECO:0007669"/>
    <property type="project" value="UniProtKB-UniRule"/>
</dbReference>
<dbReference type="NCBIfam" id="TIGR01389">
    <property type="entry name" value="recQ"/>
    <property type="match status" value="1"/>
</dbReference>
<feature type="compositionally biased region" description="Acidic residues" evidence="17">
    <location>
        <begin position="651"/>
        <end position="671"/>
    </location>
</feature>
<protein>
    <recommendedName>
        <fullName evidence="16">DNA helicase RecQ</fullName>
        <ecNumber evidence="16">5.6.2.4</ecNumber>
    </recommendedName>
</protein>
<proteinExistence type="inferred from homology"/>
<dbReference type="EMBL" id="CP029190">
    <property type="protein sequence ID" value="QES51388.1"/>
    <property type="molecule type" value="Genomic_DNA"/>
</dbReference>
<dbReference type="FunFam" id="3.40.50.300:FF:000156">
    <property type="entry name" value="ATP-dependent DNA helicase recQ"/>
    <property type="match status" value="1"/>
</dbReference>
<keyword evidence="10" id="KW-0067">ATP-binding</keyword>
<comment type="similarity">
    <text evidence="3">Belongs to the helicase family. RecQ subfamily.</text>
</comment>
<dbReference type="InterPro" id="IPR006293">
    <property type="entry name" value="DNA_helicase_ATP-dep_RecQ_bac"/>
</dbReference>
<dbReference type="AlphaFoldDB" id="A0A5P2DBA8"/>
<comment type="cofactor">
    <cofactor evidence="2">
        <name>Zn(2+)</name>
        <dbReference type="ChEBI" id="CHEBI:29105"/>
    </cofactor>
</comment>
<evidence type="ECO:0000256" key="14">
    <source>
        <dbReference type="ARBA" id="ARBA00023235"/>
    </source>
</evidence>
<name>A0A5P2DBA8_STRVZ</name>
<feature type="compositionally biased region" description="Basic and acidic residues" evidence="17">
    <location>
        <begin position="514"/>
        <end position="530"/>
    </location>
</feature>
<keyword evidence="6" id="KW-0227">DNA damage</keyword>
<evidence type="ECO:0000256" key="10">
    <source>
        <dbReference type="ARBA" id="ARBA00022840"/>
    </source>
</evidence>
<dbReference type="GO" id="GO:0005524">
    <property type="term" value="F:ATP binding"/>
    <property type="evidence" value="ECO:0007669"/>
    <property type="project" value="UniProtKB-KW"/>
</dbReference>
<evidence type="ECO:0000256" key="3">
    <source>
        <dbReference type="ARBA" id="ARBA00005446"/>
    </source>
</evidence>
<evidence type="ECO:0000256" key="15">
    <source>
        <dbReference type="ARBA" id="ARBA00034617"/>
    </source>
</evidence>
<feature type="domain" description="HRDC" evidence="18">
    <location>
        <begin position="544"/>
        <end position="624"/>
    </location>
</feature>
<dbReference type="GO" id="GO:0043590">
    <property type="term" value="C:bacterial nucleoid"/>
    <property type="evidence" value="ECO:0007669"/>
    <property type="project" value="TreeGrafter"/>
</dbReference>
<reference evidence="21 22" key="1">
    <citation type="submission" date="2018-05" db="EMBL/GenBank/DDBJ databases">
        <title>Streptomyces venezuelae.</title>
        <authorList>
            <person name="Kim W."/>
            <person name="Lee N."/>
            <person name="Cho B.-K."/>
        </authorList>
    </citation>
    <scope>NUCLEOTIDE SEQUENCE [LARGE SCALE GENOMIC DNA]</scope>
    <source>
        <strain evidence="21 22">ATCC 21782</strain>
    </source>
</reference>
<dbReference type="PANTHER" id="PTHR13710">
    <property type="entry name" value="DNA HELICASE RECQ FAMILY MEMBER"/>
    <property type="match status" value="1"/>
</dbReference>
<dbReference type="InterPro" id="IPR044876">
    <property type="entry name" value="HRDC_dom_sf"/>
</dbReference>
<dbReference type="Gene3D" id="1.10.10.10">
    <property type="entry name" value="Winged helix-like DNA-binding domain superfamily/Winged helix DNA-binding domain"/>
    <property type="match status" value="1"/>
</dbReference>
<dbReference type="Pfam" id="PF09382">
    <property type="entry name" value="RQC"/>
    <property type="match status" value="1"/>
</dbReference>
<dbReference type="PROSITE" id="PS50967">
    <property type="entry name" value="HRDC"/>
    <property type="match status" value="1"/>
</dbReference>
<dbReference type="InterPro" id="IPR010997">
    <property type="entry name" value="HRDC-like_sf"/>
</dbReference>
<feature type="domain" description="Helicase C-terminal" evidence="20">
    <location>
        <begin position="223"/>
        <end position="374"/>
    </location>
</feature>
<evidence type="ECO:0000256" key="12">
    <source>
        <dbReference type="ARBA" id="ARBA00023172"/>
    </source>
</evidence>
<dbReference type="OrthoDB" id="9760034at2"/>
<dbReference type="Pfam" id="PF00270">
    <property type="entry name" value="DEAD"/>
    <property type="match status" value="1"/>
</dbReference>
<keyword evidence="14" id="KW-0413">Isomerase</keyword>
<evidence type="ECO:0000256" key="11">
    <source>
        <dbReference type="ARBA" id="ARBA00023125"/>
    </source>
</evidence>
<dbReference type="SMART" id="SM00487">
    <property type="entry name" value="DEXDc"/>
    <property type="match status" value="1"/>
</dbReference>
<evidence type="ECO:0000259" key="20">
    <source>
        <dbReference type="PROSITE" id="PS51194"/>
    </source>
</evidence>
<dbReference type="CDD" id="cd17920">
    <property type="entry name" value="DEXHc_RecQ"/>
    <property type="match status" value="1"/>
</dbReference>
<gene>
    <name evidence="21" type="primary">recQ</name>
    <name evidence="21" type="ORF">DEJ50_29640</name>
</gene>
<dbReference type="GO" id="GO:0046872">
    <property type="term" value="F:metal ion binding"/>
    <property type="evidence" value="ECO:0007669"/>
    <property type="project" value="UniProtKB-KW"/>
</dbReference>
<keyword evidence="5" id="KW-0547">Nucleotide-binding</keyword>
<dbReference type="InterPro" id="IPR002121">
    <property type="entry name" value="HRDC_dom"/>
</dbReference>
<keyword evidence="9" id="KW-0862">Zinc</keyword>
<dbReference type="GO" id="GO:0005737">
    <property type="term" value="C:cytoplasm"/>
    <property type="evidence" value="ECO:0007669"/>
    <property type="project" value="TreeGrafter"/>
</dbReference>
<dbReference type="InterPro" id="IPR032284">
    <property type="entry name" value="RecQ_Zn-bd"/>
</dbReference>
<dbReference type="InterPro" id="IPR011545">
    <property type="entry name" value="DEAD/DEAH_box_helicase_dom"/>
</dbReference>
<evidence type="ECO:0000256" key="6">
    <source>
        <dbReference type="ARBA" id="ARBA00022763"/>
    </source>
</evidence>
<dbReference type="InterPro" id="IPR004589">
    <property type="entry name" value="DNA_helicase_ATP-dep_RecQ"/>
</dbReference>
<evidence type="ECO:0000256" key="17">
    <source>
        <dbReference type="SAM" id="MobiDB-lite"/>
    </source>
</evidence>
<dbReference type="Pfam" id="PF00271">
    <property type="entry name" value="Helicase_C"/>
    <property type="match status" value="1"/>
</dbReference>
<dbReference type="GO" id="GO:0009378">
    <property type="term" value="F:four-way junction helicase activity"/>
    <property type="evidence" value="ECO:0007669"/>
    <property type="project" value="TreeGrafter"/>
</dbReference>
<keyword evidence="8 21" id="KW-0347">Helicase</keyword>
<evidence type="ECO:0000256" key="4">
    <source>
        <dbReference type="ARBA" id="ARBA00022723"/>
    </source>
</evidence>
<dbReference type="SMART" id="SM00341">
    <property type="entry name" value="HRDC"/>
    <property type="match status" value="1"/>
</dbReference>
<feature type="domain" description="Helicase ATP-binding" evidence="19">
    <location>
        <begin position="34"/>
        <end position="202"/>
    </location>
</feature>
<evidence type="ECO:0000256" key="16">
    <source>
        <dbReference type="NCBIfam" id="TIGR01389"/>
    </source>
</evidence>
<evidence type="ECO:0000313" key="22">
    <source>
        <dbReference type="Proteomes" id="UP000325211"/>
    </source>
</evidence>
<comment type="cofactor">
    <cofactor evidence="1">
        <name>Mg(2+)</name>
        <dbReference type="ChEBI" id="CHEBI:18420"/>
    </cofactor>
</comment>
<keyword evidence="11" id="KW-0238">DNA-binding</keyword>
<dbReference type="GO" id="GO:0030894">
    <property type="term" value="C:replisome"/>
    <property type="evidence" value="ECO:0007669"/>
    <property type="project" value="TreeGrafter"/>
</dbReference>
<keyword evidence="7" id="KW-0378">Hydrolase</keyword>
<dbReference type="GO" id="GO:0009432">
    <property type="term" value="P:SOS response"/>
    <property type="evidence" value="ECO:0007669"/>
    <property type="project" value="UniProtKB-UniRule"/>
</dbReference>
<dbReference type="GO" id="GO:0043138">
    <property type="term" value="F:3'-5' DNA helicase activity"/>
    <property type="evidence" value="ECO:0007669"/>
    <property type="project" value="UniProtKB-EC"/>
</dbReference>
<dbReference type="PROSITE" id="PS51194">
    <property type="entry name" value="HELICASE_CTER"/>
    <property type="match status" value="1"/>
</dbReference>
<dbReference type="GO" id="GO:0006260">
    <property type="term" value="P:DNA replication"/>
    <property type="evidence" value="ECO:0007669"/>
    <property type="project" value="InterPro"/>
</dbReference>
<dbReference type="PROSITE" id="PS51192">
    <property type="entry name" value="HELICASE_ATP_BIND_1"/>
    <property type="match status" value="1"/>
</dbReference>
<dbReference type="InterPro" id="IPR018982">
    <property type="entry name" value="RQC_domain"/>
</dbReference>
<dbReference type="GO" id="GO:0006281">
    <property type="term" value="P:DNA repair"/>
    <property type="evidence" value="ECO:0007669"/>
    <property type="project" value="UniProtKB-KW"/>
</dbReference>
<evidence type="ECO:0000259" key="19">
    <source>
        <dbReference type="PROSITE" id="PS51192"/>
    </source>
</evidence>
<dbReference type="InterPro" id="IPR001650">
    <property type="entry name" value="Helicase_C-like"/>
</dbReference>